<dbReference type="RefSeq" id="WP_145243976.1">
    <property type="nucleotide sequence ID" value="NZ_CP036273.1"/>
</dbReference>
<protein>
    <submittedName>
        <fullName evidence="1">Uncharacterized protein</fullName>
    </submittedName>
</protein>
<reference evidence="1 2" key="1">
    <citation type="submission" date="2019-02" db="EMBL/GenBank/DDBJ databases">
        <title>Deep-cultivation of Planctomycetes and their phenomic and genomic characterization uncovers novel biology.</title>
        <authorList>
            <person name="Wiegand S."/>
            <person name="Jogler M."/>
            <person name="Boedeker C."/>
            <person name="Pinto D."/>
            <person name="Vollmers J."/>
            <person name="Rivas-Marin E."/>
            <person name="Kohn T."/>
            <person name="Peeters S.H."/>
            <person name="Heuer A."/>
            <person name="Rast P."/>
            <person name="Oberbeckmann S."/>
            <person name="Bunk B."/>
            <person name="Jeske O."/>
            <person name="Meyerdierks A."/>
            <person name="Storesund J.E."/>
            <person name="Kallscheuer N."/>
            <person name="Luecker S."/>
            <person name="Lage O.M."/>
            <person name="Pohl T."/>
            <person name="Merkel B.J."/>
            <person name="Hornburger P."/>
            <person name="Mueller R.-W."/>
            <person name="Bruemmer F."/>
            <person name="Labrenz M."/>
            <person name="Spormann A.M."/>
            <person name="Op den Camp H."/>
            <person name="Overmann J."/>
            <person name="Amann R."/>
            <person name="Jetten M.S.M."/>
            <person name="Mascher T."/>
            <person name="Medema M.H."/>
            <person name="Devos D.P."/>
            <person name="Kaster A.-K."/>
            <person name="Ovreas L."/>
            <person name="Rohde M."/>
            <person name="Galperin M.Y."/>
            <person name="Jogler C."/>
        </authorList>
    </citation>
    <scope>NUCLEOTIDE SEQUENCE [LARGE SCALE GENOMIC DNA]</scope>
    <source>
        <strain evidence="1 2">ETA_A1</strain>
    </source>
</reference>
<organism evidence="1 2">
    <name type="scientific">Urbifossiella limnaea</name>
    <dbReference type="NCBI Taxonomy" id="2528023"/>
    <lineage>
        <taxon>Bacteria</taxon>
        <taxon>Pseudomonadati</taxon>
        <taxon>Planctomycetota</taxon>
        <taxon>Planctomycetia</taxon>
        <taxon>Gemmatales</taxon>
        <taxon>Gemmataceae</taxon>
        <taxon>Urbifossiella</taxon>
    </lineage>
</organism>
<dbReference type="Proteomes" id="UP000319576">
    <property type="component" value="Chromosome"/>
</dbReference>
<gene>
    <name evidence="1" type="ORF">ETAA1_57590</name>
</gene>
<sequence>MPHPTTPAGLTPARRRLLALLQHTNFGRVEHLVVRGGEPVLDPMPRVVVEYKFASENGPRPETGNADAALKRQQLDLLALLDRVGDGVIPVLSCKHGLPFQAEVAG</sequence>
<evidence type="ECO:0000313" key="1">
    <source>
        <dbReference type="EMBL" id="QDU23752.1"/>
    </source>
</evidence>
<accession>A0A517Y1X1</accession>
<name>A0A517Y1X1_9BACT</name>
<dbReference type="EMBL" id="CP036273">
    <property type="protein sequence ID" value="QDU23752.1"/>
    <property type="molecule type" value="Genomic_DNA"/>
</dbReference>
<evidence type="ECO:0000313" key="2">
    <source>
        <dbReference type="Proteomes" id="UP000319576"/>
    </source>
</evidence>
<keyword evidence="2" id="KW-1185">Reference proteome</keyword>
<dbReference type="KEGG" id="uli:ETAA1_57590"/>
<proteinExistence type="predicted"/>
<dbReference type="OrthoDB" id="5402145at2"/>
<dbReference type="AlphaFoldDB" id="A0A517Y1X1"/>